<dbReference type="Proteomes" id="UP000070319">
    <property type="component" value="Unassembled WGS sequence"/>
</dbReference>
<dbReference type="AlphaFoldDB" id="A0A139LJU5"/>
<dbReference type="EMBL" id="LTDF01000072">
    <property type="protein sequence ID" value="KXT51694.1"/>
    <property type="molecule type" value="Genomic_DNA"/>
</dbReference>
<sequence length="41" mass="4830">MQIIDNHTLSKAKSKSKFKPKLKNTSKKVIFLTWDELRQTP</sequence>
<proteinExistence type="predicted"/>
<evidence type="ECO:0000256" key="1">
    <source>
        <dbReference type="SAM" id="MobiDB-lite"/>
    </source>
</evidence>
<comment type="caution">
    <text evidence="2">The sequence shown here is derived from an EMBL/GenBank/DDBJ whole genome shotgun (WGS) entry which is preliminary data.</text>
</comment>
<evidence type="ECO:0000313" key="3">
    <source>
        <dbReference type="Proteomes" id="UP000070319"/>
    </source>
</evidence>
<evidence type="ECO:0000313" key="2">
    <source>
        <dbReference type="EMBL" id="KXT51694.1"/>
    </source>
</evidence>
<protein>
    <submittedName>
        <fullName evidence="2">Uncharacterized protein</fullName>
    </submittedName>
</protein>
<feature type="compositionally biased region" description="Basic residues" evidence="1">
    <location>
        <begin position="10"/>
        <end position="20"/>
    </location>
</feature>
<feature type="region of interest" description="Disordered" evidence="1">
    <location>
        <begin position="1"/>
        <end position="20"/>
    </location>
</feature>
<reference evidence="2 3" key="1">
    <citation type="submission" date="2016-02" db="EMBL/GenBank/DDBJ databases">
        <authorList>
            <person name="Wen L."/>
            <person name="He K."/>
            <person name="Yang H."/>
        </authorList>
    </citation>
    <scope>NUCLEOTIDE SEQUENCE [LARGE SCALE GENOMIC DNA]</scope>
    <source>
        <strain evidence="2 3">KLE1704</strain>
    </source>
</reference>
<dbReference type="PATRIC" id="fig|329854.7.peg.1774"/>
<name>A0A139LJU5_9BACE</name>
<organism evidence="2">
    <name type="scientific">Bacteroides intestinalis</name>
    <dbReference type="NCBI Taxonomy" id="329854"/>
    <lineage>
        <taxon>Bacteria</taxon>
        <taxon>Pseudomonadati</taxon>
        <taxon>Bacteroidota</taxon>
        <taxon>Bacteroidia</taxon>
        <taxon>Bacteroidales</taxon>
        <taxon>Bacteroidaceae</taxon>
        <taxon>Bacteroides</taxon>
    </lineage>
</organism>
<gene>
    <name evidence="2" type="ORF">HMPREF2531_01744</name>
</gene>
<accession>A0A139LJU5</accession>